<dbReference type="EMBL" id="CACRUQ010000021">
    <property type="protein sequence ID" value="VYU39085.1"/>
    <property type="molecule type" value="Genomic_DNA"/>
</dbReference>
<reference evidence="2" key="1">
    <citation type="submission" date="2019-11" db="EMBL/GenBank/DDBJ databases">
        <authorList>
            <person name="Feng L."/>
        </authorList>
    </citation>
    <scope>NUCLEOTIDE SEQUENCE</scope>
    <source>
        <strain evidence="2">RtorquesLFYP15</strain>
    </source>
</reference>
<dbReference type="AlphaFoldDB" id="A0A6N3EGB6"/>
<proteinExistence type="predicted"/>
<feature type="region of interest" description="Disordered" evidence="1">
    <location>
        <begin position="307"/>
        <end position="344"/>
    </location>
</feature>
<dbReference type="InterPro" id="IPR043743">
    <property type="entry name" value="DUF5688"/>
</dbReference>
<feature type="compositionally biased region" description="Basic and acidic residues" evidence="1">
    <location>
        <begin position="307"/>
        <end position="338"/>
    </location>
</feature>
<accession>A0A6N3EGB6</accession>
<sequence>MKKEEFIQFVAKNIKYHLPSEFKDFKIEVGKHMGLVISEKKSPNTIRIYLDEAYEKFMENKNIFPVMETVANNITQGWHTVEKIRDEKRQAIEFVNNYAEVKKHLQFVLRDPDFTEIPMNQIKTELGSYVALYEINMDKNDAEHISIPITDKLTKRWGITADQLYQDTIKVQAAWNQPLLADLLEMGTYLNGGTRPDNLLSADKIDDTGLYVLTNYKLYNGAAMIAHDEMAQKIGNLLQMDYYILPSTVHELLVYPDNGVISITQLQEMVKSVNATDVLPKDRLSDKVLFYNQQERRLELATEREEYFEDKTEDTQEKKELAEGKDKSESEKKEDKSLKFSIRL</sequence>
<organism evidence="2">
    <name type="scientific">[Ruminococcus] torques</name>
    <dbReference type="NCBI Taxonomy" id="33039"/>
    <lineage>
        <taxon>Bacteria</taxon>
        <taxon>Bacillati</taxon>
        <taxon>Bacillota</taxon>
        <taxon>Clostridia</taxon>
        <taxon>Lachnospirales</taxon>
        <taxon>Lachnospiraceae</taxon>
        <taxon>Mediterraneibacter</taxon>
    </lineage>
</organism>
<evidence type="ECO:0000313" key="2">
    <source>
        <dbReference type="EMBL" id="VYU39085.1"/>
    </source>
</evidence>
<dbReference type="RefSeq" id="WP_195941823.1">
    <property type="nucleotide sequence ID" value="NZ_CACRUQ010000021.1"/>
</dbReference>
<protein>
    <submittedName>
        <fullName evidence="2">Uncharacterized protein</fullName>
    </submittedName>
</protein>
<gene>
    <name evidence="2" type="ORF">RTLFYP15_02280</name>
</gene>
<name>A0A6N3EGB6_9FIRM</name>
<evidence type="ECO:0000256" key="1">
    <source>
        <dbReference type="SAM" id="MobiDB-lite"/>
    </source>
</evidence>
<dbReference type="Pfam" id="PF18941">
    <property type="entry name" value="DUF5688"/>
    <property type="match status" value="1"/>
</dbReference>